<keyword evidence="4" id="KW-0677">Repeat</keyword>
<accession>A0AAJ7X9F1</accession>
<keyword evidence="11" id="KW-1185">Reference proteome</keyword>
<evidence type="ECO:0000313" key="12">
    <source>
        <dbReference type="RefSeq" id="XP_032824933.1"/>
    </source>
</evidence>
<dbReference type="AlphaFoldDB" id="A0AAJ7X9F1"/>
<keyword evidence="6" id="KW-0325">Glycoprotein</keyword>
<dbReference type="SUPFAM" id="SSF49265">
    <property type="entry name" value="Fibronectin type III"/>
    <property type="match status" value="1"/>
</dbReference>
<organism evidence="11 12">
    <name type="scientific">Petromyzon marinus</name>
    <name type="common">Sea lamprey</name>
    <dbReference type="NCBI Taxonomy" id="7757"/>
    <lineage>
        <taxon>Eukaryota</taxon>
        <taxon>Metazoa</taxon>
        <taxon>Chordata</taxon>
        <taxon>Craniata</taxon>
        <taxon>Vertebrata</taxon>
        <taxon>Cyclostomata</taxon>
        <taxon>Hyperoartia</taxon>
        <taxon>Petromyzontiformes</taxon>
        <taxon>Petromyzontidae</taxon>
        <taxon>Petromyzon</taxon>
    </lineage>
</organism>
<feature type="compositionally biased region" description="Basic and acidic residues" evidence="9">
    <location>
        <begin position="165"/>
        <end position="175"/>
    </location>
</feature>
<dbReference type="CTD" id="79625"/>
<dbReference type="PANTHER" id="PTHR14619:SF3">
    <property type="entry name" value="PROTEIN NDNF"/>
    <property type="match status" value="1"/>
</dbReference>
<evidence type="ECO:0000256" key="9">
    <source>
        <dbReference type="SAM" id="MobiDB-lite"/>
    </source>
</evidence>
<reference evidence="12" key="1">
    <citation type="submission" date="2025-08" db="UniProtKB">
        <authorList>
            <consortium name="RefSeq"/>
        </authorList>
    </citation>
    <scope>IDENTIFICATION</scope>
    <source>
        <tissue evidence="12">Sperm</tissue>
    </source>
</reference>
<comment type="subcellular location">
    <subcellularLocation>
        <location evidence="1">Secreted</location>
    </subcellularLocation>
</comment>
<evidence type="ECO:0000256" key="4">
    <source>
        <dbReference type="ARBA" id="ARBA00022737"/>
    </source>
</evidence>
<feature type="region of interest" description="Disordered" evidence="9">
    <location>
        <begin position="145"/>
        <end position="175"/>
    </location>
</feature>
<gene>
    <name evidence="12" type="primary">NDNF</name>
</gene>
<evidence type="ECO:0000256" key="8">
    <source>
        <dbReference type="ARBA" id="ARBA00046135"/>
    </source>
</evidence>
<dbReference type="InterPro" id="IPR036116">
    <property type="entry name" value="FN3_sf"/>
</dbReference>
<sequence length="665" mass="72817">MCYGSGHCIARFQMHFCGRLERSSLRYSEATGDSPARTMRVVPRALRAALLLPLVALLALSPAQELPSRPEPRPGSAPPVGHPALDEQEEHATALPDGAELTDYLLRDTSKRFYLVVEEDNTPLWLVLTPCDASLEWTLRVEDLPEEASGGGSGDSEPFRAQQPESRRPASEELHSYRGNSMESYAVHSANSGLYILEVFSPERDTSFKVYASTASSPGVGDSYPQLPADSRLDVTWVGRSAVTLSWKSSWTTALSKDTAVRYCLLANRDHNVKSLCGAKTKLGSGPVPPVPLARDLNPYDFAYLGFSTDLLPRAPPPPAVSHGPSRSDVFFTCLDDKTVYTVSELKPDTQYYFDVFAVNPRTNMSVSYIGTFVRTKSDGQAEKVTELKDGKVTELTVKPRGGDREGGGGGAGKNLRFRPVSSHQHVLFSFHTCQAANAIPLRVAIRRDGKLISSVSLPAGGLRHLRVRGRPKAVYTVRVSGNAGAPDGRRRRRHPRHRRQRRRQQQQQQRHQPPPPPPVAATLRVSATSRPGKQPFPELPDDTRIKVFDRLRACNAVTVAWLCAPERQKYCLYKRPVGAAPKGGGGGAAASPPLGACFGPESRKKSEKVLCKEFSSADPRRSVLAQTVRGLEPGRAYVLDVYAMAPGGEAARYQSRMVTTRSRC</sequence>
<evidence type="ECO:0000256" key="7">
    <source>
        <dbReference type="ARBA" id="ARBA00024096"/>
    </source>
</evidence>
<evidence type="ECO:0000256" key="5">
    <source>
        <dbReference type="ARBA" id="ARBA00022902"/>
    </source>
</evidence>
<dbReference type="Proteomes" id="UP001318040">
    <property type="component" value="Chromosome 41"/>
</dbReference>
<comment type="function">
    <text evidence="8">Secretory protein that plays a role in various cellular processes. Acts as a chemorepellent acting on gonadotropin-releasing hormone (GnRH) expressing neurons regulating their migration to the hypothalamus. Also promotes neuron migration, growth and survival as well as neurite outgrowth and is involved in the development of the olfactory system. May also act through the regulation of growth factors activity and downstream signaling. Also regulates extracellular matrix assembly and cell adhesiveness. Promotes endothelial cell survival, vessel formation and plays an important role in the process of revascularization through NOS3-dependent mechanisms.</text>
</comment>
<keyword evidence="2" id="KW-0964">Secreted</keyword>
<evidence type="ECO:0000256" key="3">
    <source>
        <dbReference type="ARBA" id="ARBA00022729"/>
    </source>
</evidence>
<evidence type="ECO:0000256" key="1">
    <source>
        <dbReference type="ARBA" id="ARBA00004613"/>
    </source>
</evidence>
<dbReference type="PANTHER" id="PTHR14619">
    <property type="entry name" value="NEURON-DERIVED NEUROTROPHIC FACTOR"/>
    <property type="match status" value="1"/>
</dbReference>
<evidence type="ECO:0000256" key="2">
    <source>
        <dbReference type="ARBA" id="ARBA00022525"/>
    </source>
</evidence>
<dbReference type="InterPro" id="IPR003961">
    <property type="entry name" value="FN3_dom"/>
</dbReference>
<dbReference type="Pfam" id="PF24354">
    <property type="entry name" value="NDNF_N"/>
    <property type="match status" value="1"/>
</dbReference>
<evidence type="ECO:0000313" key="11">
    <source>
        <dbReference type="Proteomes" id="UP001318040"/>
    </source>
</evidence>
<dbReference type="SMART" id="SM00060">
    <property type="entry name" value="FN3"/>
    <property type="match status" value="2"/>
</dbReference>
<keyword evidence="5" id="KW-0524">Neurogenesis</keyword>
<dbReference type="Pfam" id="PF10179">
    <property type="entry name" value="NDNF"/>
    <property type="match status" value="1"/>
</dbReference>
<evidence type="ECO:0000256" key="6">
    <source>
        <dbReference type="ARBA" id="ARBA00023180"/>
    </source>
</evidence>
<protein>
    <recommendedName>
        <fullName evidence="7">Protein NDNF</fullName>
    </recommendedName>
</protein>
<feature type="region of interest" description="Disordered" evidence="9">
    <location>
        <begin position="398"/>
        <end position="417"/>
    </location>
</feature>
<dbReference type="InterPro" id="IPR013783">
    <property type="entry name" value="Ig-like_fold"/>
</dbReference>
<dbReference type="Gene3D" id="2.60.40.10">
    <property type="entry name" value="Immunoglobulins"/>
    <property type="match status" value="1"/>
</dbReference>
<proteinExistence type="predicted"/>
<feature type="domain" description="Fibronectin type-III" evidence="10">
    <location>
        <begin position="538"/>
        <end position="651"/>
    </location>
</feature>
<dbReference type="GO" id="GO:0008201">
    <property type="term" value="F:heparin binding"/>
    <property type="evidence" value="ECO:0007669"/>
    <property type="project" value="TreeGrafter"/>
</dbReference>
<dbReference type="KEGG" id="pmrn:116950894"/>
<dbReference type="InterPro" id="IPR045805">
    <property type="entry name" value="NDNF_C"/>
</dbReference>
<dbReference type="GO" id="GO:0007399">
    <property type="term" value="P:nervous system development"/>
    <property type="evidence" value="ECO:0007669"/>
    <property type="project" value="UniProtKB-KW"/>
</dbReference>
<dbReference type="GO" id="GO:0005576">
    <property type="term" value="C:extracellular region"/>
    <property type="evidence" value="ECO:0007669"/>
    <property type="project" value="UniProtKB-SubCell"/>
</dbReference>
<dbReference type="RefSeq" id="XP_032824933.1">
    <property type="nucleotide sequence ID" value="XM_032969042.1"/>
</dbReference>
<dbReference type="InterPro" id="IPR019326">
    <property type="entry name" value="NDNF"/>
</dbReference>
<feature type="region of interest" description="Disordered" evidence="9">
    <location>
        <begin position="65"/>
        <end position="84"/>
    </location>
</feature>
<feature type="compositionally biased region" description="Basic residues" evidence="9">
    <location>
        <begin position="490"/>
        <end position="505"/>
    </location>
</feature>
<feature type="domain" description="Fibronectin type-III" evidence="10">
    <location>
        <begin position="227"/>
        <end position="366"/>
    </location>
</feature>
<keyword evidence="3" id="KW-0732">Signal</keyword>
<name>A0AAJ7X9F1_PETMA</name>
<evidence type="ECO:0000259" key="10">
    <source>
        <dbReference type="SMART" id="SM00060"/>
    </source>
</evidence>
<feature type="region of interest" description="Disordered" evidence="9">
    <location>
        <begin position="479"/>
        <end position="523"/>
    </location>
</feature>
<dbReference type="Pfam" id="PF19433">
    <property type="entry name" value="NDNF_C"/>
    <property type="match status" value="1"/>
</dbReference>
<dbReference type="CDD" id="cd00063">
    <property type="entry name" value="FN3"/>
    <property type="match status" value="1"/>
</dbReference>
<dbReference type="InterPro" id="IPR055271">
    <property type="entry name" value="NDNF_Fn(III)_1"/>
</dbReference>
<dbReference type="InterPro" id="IPR056225">
    <property type="entry name" value="NDNF_N"/>
</dbReference>